<protein>
    <submittedName>
        <fullName evidence="2">Uncharacterized protein</fullName>
    </submittedName>
</protein>
<dbReference type="Proteomes" id="UP000717328">
    <property type="component" value="Unassembled WGS sequence"/>
</dbReference>
<feature type="non-terminal residue" evidence="2">
    <location>
        <position position="1"/>
    </location>
</feature>
<dbReference type="OrthoDB" id="3064903at2759"/>
<keyword evidence="3" id="KW-1185">Reference proteome</keyword>
<proteinExistence type="predicted"/>
<evidence type="ECO:0000313" key="3">
    <source>
        <dbReference type="Proteomes" id="UP000717328"/>
    </source>
</evidence>
<sequence>DKLDKATIQQAFVTEETQRRRRAEASTSTMALAAAASKANCEFCGRSGHTITNCFTFQKAQKVAKEAALKPKPKKRADNANAAKSTPESTPEAAEFAGNASTRLSDASDLSTPFQLDADFTWIADTGATNLW</sequence>
<dbReference type="EMBL" id="JABCKI010003062">
    <property type="protein sequence ID" value="KAG5643590.1"/>
    <property type="molecule type" value="Genomic_DNA"/>
</dbReference>
<reference evidence="2" key="1">
    <citation type="submission" date="2021-02" db="EMBL/GenBank/DDBJ databases">
        <authorList>
            <person name="Nieuwenhuis M."/>
            <person name="Van De Peppel L.J.J."/>
        </authorList>
    </citation>
    <scope>NUCLEOTIDE SEQUENCE</scope>
    <source>
        <strain evidence="2">D49</strain>
    </source>
</reference>
<evidence type="ECO:0000313" key="2">
    <source>
        <dbReference type="EMBL" id="KAG5643590.1"/>
    </source>
</evidence>
<name>A0A9P7KC78_9AGAR</name>
<feature type="region of interest" description="Disordered" evidence="1">
    <location>
        <begin position="66"/>
        <end position="107"/>
    </location>
</feature>
<dbReference type="AlphaFoldDB" id="A0A9P7KC78"/>
<gene>
    <name evidence="2" type="ORF">H0H81_010062</name>
</gene>
<organism evidence="2 3">
    <name type="scientific">Sphagnurus paluster</name>
    <dbReference type="NCBI Taxonomy" id="117069"/>
    <lineage>
        <taxon>Eukaryota</taxon>
        <taxon>Fungi</taxon>
        <taxon>Dikarya</taxon>
        <taxon>Basidiomycota</taxon>
        <taxon>Agaricomycotina</taxon>
        <taxon>Agaricomycetes</taxon>
        <taxon>Agaricomycetidae</taxon>
        <taxon>Agaricales</taxon>
        <taxon>Tricholomatineae</taxon>
        <taxon>Lyophyllaceae</taxon>
        <taxon>Sphagnurus</taxon>
    </lineage>
</organism>
<comment type="caution">
    <text evidence="2">The sequence shown here is derived from an EMBL/GenBank/DDBJ whole genome shotgun (WGS) entry which is preliminary data.</text>
</comment>
<accession>A0A9P7KC78</accession>
<evidence type="ECO:0000256" key="1">
    <source>
        <dbReference type="SAM" id="MobiDB-lite"/>
    </source>
</evidence>
<reference evidence="2" key="2">
    <citation type="submission" date="2021-10" db="EMBL/GenBank/DDBJ databases">
        <title>Phylogenomics reveals ancestral predisposition of the termite-cultivated fungus Termitomyces towards a domesticated lifestyle.</title>
        <authorList>
            <person name="Auxier B."/>
            <person name="Grum-Grzhimaylo A."/>
            <person name="Cardenas M.E."/>
            <person name="Lodge J.D."/>
            <person name="Laessoe T."/>
            <person name="Pedersen O."/>
            <person name="Smith M.E."/>
            <person name="Kuyper T.W."/>
            <person name="Franco-Molano E.A."/>
            <person name="Baroni T.J."/>
            <person name="Aanen D.K."/>
        </authorList>
    </citation>
    <scope>NUCLEOTIDE SEQUENCE</scope>
    <source>
        <strain evidence="2">D49</strain>
    </source>
</reference>